<feature type="signal peptide" evidence="1">
    <location>
        <begin position="1"/>
        <end position="27"/>
    </location>
</feature>
<protein>
    <submittedName>
        <fullName evidence="2">Uncharacterized protein</fullName>
    </submittedName>
</protein>
<organism evidence="2 3">
    <name type="scientific">Arabidopsis thaliana x Arabidopsis arenosa</name>
    <dbReference type="NCBI Taxonomy" id="1240361"/>
    <lineage>
        <taxon>Eukaryota</taxon>
        <taxon>Viridiplantae</taxon>
        <taxon>Streptophyta</taxon>
        <taxon>Embryophyta</taxon>
        <taxon>Tracheophyta</taxon>
        <taxon>Spermatophyta</taxon>
        <taxon>Magnoliopsida</taxon>
        <taxon>eudicotyledons</taxon>
        <taxon>Gunneridae</taxon>
        <taxon>Pentapetalae</taxon>
        <taxon>rosids</taxon>
        <taxon>malvids</taxon>
        <taxon>Brassicales</taxon>
        <taxon>Brassicaceae</taxon>
        <taxon>Camelineae</taxon>
        <taxon>Arabidopsis</taxon>
    </lineage>
</organism>
<keyword evidence="1" id="KW-0732">Signal</keyword>
<comment type="caution">
    <text evidence="2">The sequence shown here is derived from an EMBL/GenBank/DDBJ whole genome shotgun (WGS) entry which is preliminary data.</text>
</comment>
<keyword evidence="3" id="KW-1185">Reference proteome</keyword>
<evidence type="ECO:0000313" key="3">
    <source>
        <dbReference type="Proteomes" id="UP000694240"/>
    </source>
</evidence>
<reference evidence="2 3" key="1">
    <citation type="submission" date="2020-12" db="EMBL/GenBank/DDBJ databases">
        <title>Concerted genomic and epigenomic changes stabilize Arabidopsis allopolyploids.</title>
        <authorList>
            <person name="Chen Z."/>
        </authorList>
    </citation>
    <scope>NUCLEOTIDE SEQUENCE [LARGE SCALE GENOMIC DNA]</scope>
    <source>
        <strain evidence="2">Allo738</strain>
        <tissue evidence="2">Leaf</tissue>
    </source>
</reference>
<evidence type="ECO:0000256" key="1">
    <source>
        <dbReference type="SAM" id="SignalP"/>
    </source>
</evidence>
<proteinExistence type="predicted"/>
<dbReference type="Proteomes" id="UP000694240">
    <property type="component" value="Chromosome 13"/>
</dbReference>
<name>A0A8T1XLN0_9BRAS</name>
<feature type="chain" id="PRO_5035718935" evidence="1">
    <location>
        <begin position="28"/>
        <end position="86"/>
    </location>
</feature>
<dbReference type="AlphaFoldDB" id="A0A8T1XLN0"/>
<dbReference type="EMBL" id="JAEFBK010000013">
    <property type="protein sequence ID" value="KAG7533469.1"/>
    <property type="molecule type" value="Genomic_DNA"/>
</dbReference>
<accession>A0A8T1XLN0</accession>
<gene>
    <name evidence="2" type="ORF">ISN45_Aa08g010960</name>
</gene>
<sequence>MKSKKNLHIFTAITIVLLFAMAAQTNAIVVYDADCFHQSSCTKECGKLCLRKGYTNGWYCSSFKTNIGCCCKKKKGLNTQVSSSKN</sequence>
<evidence type="ECO:0000313" key="2">
    <source>
        <dbReference type="EMBL" id="KAG7533469.1"/>
    </source>
</evidence>